<dbReference type="AlphaFoldDB" id="A0A7R8XKQ3"/>
<dbReference type="InterPro" id="IPR035896">
    <property type="entry name" value="AN1-like_Znf"/>
</dbReference>
<evidence type="ECO:0000256" key="2">
    <source>
        <dbReference type="ARBA" id="ARBA00004496"/>
    </source>
</evidence>
<dbReference type="PANTHER" id="PTHR43788:SF8">
    <property type="entry name" value="DNA-BINDING PROTEIN SMUBP-2"/>
    <property type="match status" value="1"/>
</dbReference>
<dbReference type="Gene3D" id="3.30.1370.50">
    <property type="entry name" value="R3H-like domain"/>
    <property type="match status" value="1"/>
</dbReference>
<dbReference type="OrthoDB" id="6513042at2759"/>
<dbReference type="FunFam" id="3.30.1370.50:FF:000002">
    <property type="entry name" value="Immunoglobulin mu DNA-binding protein 2"/>
    <property type="match status" value="1"/>
</dbReference>
<keyword evidence="4" id="KW-0963">Cytoplasm</keyword>
<dbReference type="GO" id="GO:0005634">
    <property type="term" value="C:nucleus"/>
    <property type="evidence" value="ECO:0007669"/>
    <property type="project" value="UniProtKB-SubCell"/>
</dbReference>
<dbReference type="InterPro" id="IPR004483">
    <property type="entry name" value="SMUBP-2/Hcs1-like"/>
</dbReference>
<dbReference type="SUPFAM" id="SSF118310">
    <property type="entry name" value="AN1-like Zinc finger"/>
    <property type="match status" value="1"/>
</dbReference>
<dbReference type="InterPro" id="IPR048761">
    <property type="entry name" value="SMUBP-2_HCS1_1B"/>
</dbReference>
<comment type="catalytic activity">
    <reaction evidence="14">
        <text>ATP + H2O = ADP + phosphate + H(+)</text>
        <dbReference type="Rhea" id="RHEA:13065"/>
        <dbReference type="ChEBI" id="CHEBI:15377"/>
        <dbReference type="ChEBI" id="CHEBI:15378"/>
        <dbReference type="ChEBI" id="CHEBI:30616"/>
        <dbReference type="ChEBI" id="CHEBI:43474"/>
        <dbReference type="ChEBI" id="CHEBI:456216"/>
        <dbReference type="EC" id="3.6.4.12"/>
    </reaction>
    <physiologicalReaction direction="left-to-right" evidence="14">
        <dbReference type="Rhea" id="RHEA:13066"/>
    </physiologicalReaction>
</comment>
<dbReference type="EMBL" id="LR901691">
    <property type="protein sequence ID" value="CAD7249198.1"/>
    <property type="molecule type" value="Genomic_DNA"/>
</dbReference>
<evidence type="ECO:0000256" key="14">
    <source>
        <dbReference type="ARBA" id="ARBA00048432"/>
    </source>
</evidence>
<evidence type="ECO:0000256" key="13">
    <source>
        <dbReference type="ARBA" id="ARBA00023242"/>
    </source>
</evidence>
<dbReference type="Gene3D" id="2.40.30.270">
    <property type="match status" value="1"/>
</dbReference>
<evidence type="ECO:0000256" key="10">
    <source>
        <dbReference type="ARBA" id="ARBA00022833"/>
    </source>
</evidence>
<keyword evidence="8" id="KW-0378">Hydrolase</keyword>
<evidence type="ECO:0000259" key="19">
    <source>
        <dbReference type="PROSITE" id="PS51061"/>
    </source>
</evidence>
<keyword evidence="5" id="KW-0479">Metal-binding</keyword>
<evidence type="ECO:0008006" key="22">
    <source>
        <dbReference type="Google" id="ProtNLM"/>
    </source>
</evidence>
<evidence type="ECO:0000256" key="5">
    <source>
        <dbReference type="ARBA" id="ARBA00022723"/>
    </source>
</evidence>
<reference evidence="20" key="1">
    <citation type="submission" date="2020-11" db="EMBL/GenBank/DDBJ databases">
        <authorList>
            <person name="Tran Van P."/>
        </authorList>
    </citation>
    <scope>NUCLEOTIDE SEQUENCE</scope>
</reference>
<keyword evidence="6" id="KW-0547">Nucleotide-binding</keyword>
<feature type="domain" description="R3H" evidence="19">
    <location>
        <begin position="700"/>
        <end position="767"/>
    </location>
</feature>
<protein>
    <recommendedName>
        <fullName evidence="22">DNA-binding protein SMUBP-2</fullName>
    </recommendedName>
</protein>
<dbReference type="PROSITE" id="PS51061">
    <property type="entry name" value="R3H"/>
    <property type="match status" value="1"/>
</dbReference>
<dbReference type="InterPro" id="IPR036867">
    <property type="entry name" value="R3H_dom_sf"/>
</dbReference>
<dbReference type="SMART" id="SM00382">
    <property type="entry name" value="AAA"/>
    <property type="match status" value="1"/>
</dbReference>
<evidence type="ECO:0000313" key="20">
    <source>
        <dbReference type="EMBL" id="CAD7249198.1"/>
    </source>
</evidence>
<dbReference type="InterPro" id="IPR050534">
    <property type="entry name" value="Coronavir_polyprotein_1ab"/>
</dbReference>
<evidence type="ECO:0000313" key="21">
    <source>
        <dbReference type="Proteomes" id="UP000677054"/>
    </source>
</evidence>
<dbReference type="InterPro" id="IPR001374">
    <property type="entry name" value="R3H_dom"/>
</dbReference>
<keyword evidence="13" id="KW-0539">Nucleus</keyword>
<dbReference type="Pfam" id="PF13087">
    <property type="entry name" value="AAA_12"/>
    <property type="match status" value="1"/>
</dbReference>
<dbReference type="GO" id="GO:0008270">
    <property type="term" value="F:zinc ion binding"/>
    <property type="evidence" value="ECO:0007669"/>
    <property type="project" value="UniProtKB-KW"/>
</dbReference>
<evidence type="ECO:0000256" key="12">
    <source>
        <dbReference type="ARBA" id="ARBA00022884"/>
    </source>
</evidence>
<keyword evidence="16" id="KW-0175">Coiled coil</keyword>
<gene>
    <name evidence="20" type="ORF">DSTB1V02_LOCUS8997</name>
</gene>
<keyword evidence="10" id="KW-0862">Zinc</keyword>
<dbReference type="SMART" id="SM00487">
    <property type="entry name" value="DEXDc"/>
    <property type="match status" value="1"/>
</dbReference>
<dbReference type="InterPro" id="IPR000058">
    <property type="entry name" value="Znf_AN1"/>
</dbReference>
<dbReference type="CDD" id="cd18808">
    <property type="entry name" value="SF1_C_Upf1"/>
    <property type="match status" value="1"/>
</dbReference>
<feature type="compositionally biased region" description="Basic and acidic residues" evidence="17">
    <location>
        <begin position="950"/>
        <end position="970"/>
    </location>
</feature>
<evidence type="ECO:0000259" key="18">
    <source>
        <dbReference type="PROSITE" id="PS51039"/>
    </source>
</evidence>
<dbReference type="InterPro" id="IPR014001">
    <property type="entry name" value="Helicase_ATP-bd"/>
</dbReference>
<dbReference type="SUPFAM" id="SSF82708">
    <property type="entry name" value="R3H domain"/>
    <property type="match status" value="1"/>
</dbReference>
<keyword evidence="21" id="KW-1185">Reference proteome</keyword>
<evidence type="ECO:0000256" key="3">
    <source>
        <dbReference type="ARBA" id="ARBA00007913"/>
    </source>
</evidence>
<feature type="compositionally biased region" description="Basic and acidic residues" evidence="17">
    <location>
        <begin position="678"/>
        <end position="704"/>
    </location>
</feature>
<dbReference type="Pfam" id="PF01428">
    <property type="entry name" value="zf-AN1"/>
    <property type="match status" value="1"/>
</dbReference>
<proteinExistence type="inferred from homology"/>
<dbReference type="GO" id="GO:0003723">
    <property type="term" value="F:RNA binding"/>
    <property type="evidence" value="ECO:0007669"/>
    <property type="project" value="UniProtKB-KW"/>
</dbReference>
<keyword evidence="7 15" id="KW-0863">Zinc-finger</keyword>
<dbReference type="NCBIfam" id="TIGR00376">
    <property type="entry name" value="IGHMBP2 family helicase"/>
    <property type="match status" value="1"/>
</dbReference>
<evidence type="ECO:0000256" key="9">
    <source>
        <dbReference type="ARBA" id="ARBA00022806"/>
    </source>
</evidence>
<keyword evidence="9" id="KW-0347">Helicase</keyword>
<accession>A0A7R8XKQ3</accession>
<comment type="subcellular location">
    <subcellularLocation>
        <location evidence="2">Cytoplasm</location>
    </subcellularLocation>
    <subcellularLocation>
        <location evidence="1">Nucleus</location>
    </subcellularLocation>
</comment>
<dbReference type="Pfam" id="PF21138">
    <property type="entry name" value="SMUBP-2_HCS1_1B"/>
    <property type="match status" value="1"/>
</dbReference>
<dbReference type="SMART" id="SM00154">
    <property type="entry name" value="ZnF_AN1"/>
    <property type="match status" value="1"/>
</dbReference>
<evidence type="ECO:0000256" key="11">
    <source>
        <dbReference type="ARBA" id="ARBA00022840"/>
    </source>
</evidence>
<dbReference type="PROSITE" id="PS51039">
    <property type="entry name" value="ZF_AN1"/>
    <property type="match status" value="1"/>
</dbReference>
<name>A0A7R8XKQ3_9CRUS</name>
<dbReference type="InterPro" id="IPR041679">
    <property type="entry name" value="DNA2/NAM7-like_C"/>
</dbReference>
<evidence type="ECO:0000256" key="15">
    <source>
        <dbReference type="PROSITE-ProRule" id="PRU00449"/>
    </source>
</evidence>
<evidence type="ECO:0000256" key="8">
    <source>
        <dbReference type="ARBA" id="ARBA00022801"/>
    </source>
</evidence>
<dbReference type="Gene3D" id="4.10.1110.10">
    <property type="entry name" value="AN1-like Zinc finger"/>
    <property type="match status" value="1"/>
</dbReference>
<feature type="compositionally biased region" description="Polar residues" evidence="17">
    <location>
        <begin position="787"/>
        <end position="804"/>
    </location>
</feature>
<dbReference type="GO" id="GO:0016787">
    <property type="term" value="F:hydrolase activity"/>
    <property type="evidence" value="ECO:0007669"/>
    <property type="project" value="UniProtKB-KW"/>
</dbReference>
<feature type="domain" description="AN1-type" evidence="18">
    <location>
        <begin position="889"/>
        <end position="938"/>
    </location>
</feature>
<evidence type="ECO:0000256" key="6">
    <source>
        <dbReference type="ARBA" id="ARBA00022741"/>
    </source>
</evidence>
<dbReference type="InterPro" id="IPR041677">
    <property type="entry name" value="DNA2/NAM7_AAA_11"/>
</dbReference>
<dbReference type="GO" id="GO:0003677">
    <property type="term" value="F:DNA binding"/>
    <property type="evidence" value="ECO:0007669"/>
    <property type="project" value="InterPro"/>
</dbReference>
<dbReference type="Gene3D" id="3.40.50.300">
    <property type="entry name" value="P-loop containing nucleotide triphosphate hydrolases"/>
    <property type="match status" value="2"/>
</dbReference>
<evidence type="ECO:0000256" key="17">
    <source>
        <dbReference type="SAM" id="MobiDB-lite"/>
    </source>
</evidence>
<keyword evidence="11" id="KW-0067">ATP-binding</keyword>
<feature type="region of interest" description="Disordered" evidence="17">
    <location>
        <begin position="660"/>
        <end position="704"/>
    </location>
</feature>
<evidence type="ECO:0000256" key="7">
    <source>
        <dbReference type="ARBA" id="ARBA00022771"/>
    </source>
</evidence>
<dbReference type="Pfam" id="PF01424">
    <property type="entry name" value="R3H"/>
    <property type="match status" value="1"/>
</dbReference>
<dbReference type="SMART" id="SM00393">
    <property type="entry name" value="R3H"/>
    <property type="match status" value="1"/>
</dbReference>
<dbReference type="Pfam" id="PF13086">
    <property type="entry name" value="AAA_11"/>
    <property type="match status" value="1"/>
</dbReference>
<evidence type="ECO:0000256" key="16">
    <source>
        <dbReference type="SAM" id="Coils"/>
    </source>
</evidence>
<dbReference type="CDD" id="cd18044">
    <property type="entry name" value="DEXXQc_SMUBP2"/>
    <property type="match status" value="1"/>
</dbReference>
<feature type="region of interest" description="Disordered" evidence="17">
    <location>
        <begin position="941"/>
        <end position="970"/>
    </location>
</feature>
<dbReference type="GO" id="GO:0005737">
    <property type="term" value="C:cytoplasm"/>
    <property type="evidence" value="ECO:0007669"/>
    <property type="project" value="UniProtKB-SubCell"/>
</dbReference>
<feature type="region of interest" description="Disordered" evidence="17">
    <location>
        <begin position="773"/>
        <end position="804"/>
    </location>
</feature>
<sequence length="995" mass="111548">MEEFVRKHKELLSLEREAEVEETKVAQETLGIKELERRGVRIAKLSVDSVKTGLYGRTLVKFHRSHGKRDSAVPLPPHQISPGDIVGVYSNEGALTCSGVVNKVTEVAVTVAFDEPPDSLEDAGTWNLQKLANDVTYRRLKRGLEDLSRNESHPLVHLLFEASELPPPANSLPPTLLGEGKTLEWYNPGLNAEQREAVEFSLKSTRLAVIHGPPGTGKTTTVIEVILQAVKAGLKVLAAAPSNVAVDNLAERLTPRVRKLVRLGHPARVTKGVQGISLDSMLSRSEDFALVQDVRQEMDALTRKVLKAKDRFQRQKLQRELKTLKKEFNEREKEALKRLLKGVHVVLSTLTTASDDGPLKHVPEGHFDVVVIDECSQALEMACWLALLKAPKVILAGDHLQLPPTIISDKAAKLGLAHTLMERVINKFQEKVYCMLTMQYRMNSLIMDWASTNLYEGRLCAHQSVAEHLLKDLNEVESNPDTEAALVFIDTSNCDLHELELPDEMSRGNEGEADLVLAHLKALIQSGVKAKDIAVIAPYNLQVELIRMRMGEAYPGLEVRTVDGFQGREKEAVILTLVRSNPTHTVGFLAERRRINVAVTRARRHLCVIGDAETISNDPFMKVFIEYLQAHADIRLAWEYEAELQTGTCLRPSYIDGIKAKVPDKKPKQKPPSSKNLSKTEKPLKPEFAPKHPSTEEKNQEEKKKLEDEILKTLTSFKVSSDCAYSFPASLSSYERRLVHEIAEKLDLNHESQGEGLERFIEVRKMILEGGRMEGEHQSPRTEATHEQSVQESNGAESDPQQNEQLDINNETVISGASSDRCCELCGKNIPQQNWDLHTLHCHKHKKAEATNPLSEAKKVGKRKQKKLVKKEELPADDTDLDAVLSAFMQMDSVCNLNGCKRNTSMMGQQCSHCRRWFCFSHHIPEVHGCGDAARAEARRTATKEASSLAKERQSTEAGLKKDKPLDPRQRAYVQKKLNLKLDEYSKKRQPNKKH</sequence>
<dbReference type="GO" id="GO:0043139">
    <property type="term" value="F:5'-3' DNA helicase activity"/>
    <property type="evidence" value="ECO:0007669"/>
    <property type="project" value="TreeGrafter"/>
</dbReference>
<evidence type="ECO:0000256" key="1">
    <source>
        <dbReference type="ARBA" id="ARBA00004123"/>
    </source>
</evidence>
<dbReference type="EMBL" id="CAJPEV010002174">
    <property type="protein sequence ID" value="CAG0895982.1"/>
    <property type="molecule type" value="Genomic_DNA"/>
</dbReference>
<feature type="compositionally biased region" description="Basic and acidic residues" evidence="17">
    <location>
        <begin position="773"/>
        <end position="786"/>
    </location>
</feature>
<dbReference type="InterPro" id="IPR027417">
    <property type="entry name" value="P-loop_NTPase"/>
</dbReference>
<dbReference type="PANTHER" id="PTHR43788">
    <property type="entry name" value="DNA2/NAM7 HELICASE FAMILY MEMBER"/>
    <property type="match status" value="1"/>
</dbReference>
<dbReference type="InterPro" id="IPR003593">
    <property type="entry name" value="AAA+_ATPase"/>
</dbReference>
<dbReference type="Proteomes" id="UP000677054">
    <property type="component" value="Unassembled WGS sequence"/>
</dbReference>
<evidence type="ECO:0000256" key="4">
    <source>
        <dbReference type="ARBA" id="ARBA00022490"/>
    </source>
</evidence>
<dbReference type="SUPFAM" id="SSF52540">
    <property type="entry name" value="P-loop containing nucleoside triphosphate hydrolases"/>
    <property type="match status" value="1"/>
</dbReference>
<dbReference type="InterPro" id="IPR047187">
    <property type="entry name" value="SF1_C_Upf1"/>
</dbReference>
<dbReference type="GO" id="GO:0005524">
    <property type="term" value="F:ATP binding"/>
    <property type="evidence" value="ECO:0007669"/>
    <property type="project" value="UniProtKB-KW"/>
</dbReference>
<organism evidence="20">
    <name type="scientific">Darwinula stevensoni</name>
    <dbReference type="NCBI Taxonomy" id="69355"/>
    <lineage>
        <taxon>Eukaryota</taxon>
        <taxon>Metazoa</taxon>
        <taxon>Ecdysozoa</taxon>
        <taxon>Arthropoda</taxon>
        <taxon>Crustacea</taxon>
        <taxon>Oligostraca</taxon>
        <taxon>Ostracoda</taxon>
        <taxon>Podocopa</taxon>
        <taxon>Podocopida</taxon>
        <taxon>Darwinulocopina</taxon>
        <taxon>Darwinuloidea</taxon>
        <taxon>Darwinulidae</taxon>
        <taxon>Darwinula</taxon>
    </lineage>
</organism>
<comment type="similarity">
    <text evidence="3">Belongs to the DNA2/NAM7 helicase family.</text>
</comment>
<dbReference type="FunFam" id="3.40.50.300:FF:001146">
    <property type="entry name" value="DNA-binding protein SMUBP-2 isoform X1"/>
    <property type="match status" value="1"/>
</dbReference>
<keyword evidence="12" id="KW-0694">RNA-binding</keyword>
<feature type="coiled-coil region" evidence="16">
    <location>
        <begin position="291"/>
        <end position="334"/>
    </location>
</feature>